<evidence type="ECO:0000256" key="1">
    <source>
        <dbReference type="ARBA" id="ARBA00023015"/>
    </source>
</evidence>
<evidence type="ECO:0000259" key="5">
    <source>
        <dbReference type="PROSITE" id="PS50977"/>
    </source>
</evidence>
<dbReference type="Gene3D" id="1.10.357.10">
    <property type="entry name" value="Tetracycline Repressor, domain 2"/>
    <property type="match status" value="1"/>
</dbReference>
<dbReference type="InterPro" id="IPR001647">
    <property type="entry name" value="HTH_TetR"/>
</dbReference>
<keyword evidence="2 4" id="KW-0238">DNA-binding</keyword>
<name>A0A2A3TY91_LEVBR</name>
<gene>
    <name evidence="6" type="ORF">CNR29_06500</name>
</gene>
<dbReference type="EMBL" id="NVYO01000001">
    <property type="protein sequence ID" value="PBQ23678.1"/>
    <property type="molecule type" value="Genomic_DNA"/>
</dbReference>
<comment type="caution">
    <text evidence="6">The sequence shown here is derived from an EMBL/GenBank/DDBJ whole genome shotgun (WGS) entry which is preliminary data.</text>
</comment>
<dbReference type="Proteomes" id="UP000217918">
    <property type="component" value="Unassembled WGS sequence"/>
</dbReference>
<dbReference type="PANTHER" id="PTHR30055:SF234">
    <property type="entry name" value="HTH-TYPE TRANSCRIPTIONAL REGULATOR BETI"/>
    <property type="match status" value="1"/>
</dbReference>
<evidence type="ECO:0000313" key="7">
    <source>
        <dbReference type="Proteomes" id="UP000217918"/>
    </source>
</evidence>
<sequence length="174" mass="18953">MVTQPYHRQNLAAAIQQVARQQLEEAGANQLSLRQIARVLAVTPAAVYRHFPDKASLLANLKTTIQAEVTAALRMGVLDSADAPTMLRQMVTNLLTYQHDHPYGIQFVLTGDLSVPQSLTTVVTLYAAQQQLTLEPQSAALAVWTYLVGVLVLLPTIPVDEKQVTNQLISLLGG</sequence>
<evidence type="ECO:0000256" key="4">
    <source>
        <dbReference type="PROSITE-ProRule" id="PRU00335"/>
    </source>
</evidence>
<protein>
    <submittedName>
        <fullName evidence="6">TetR family transcriptional regulator</fullName>
    </submittedName>
</protein>
<dbReference type="RefSeq" id="WP_096109984.1">
    <property type="nucleotide sequence ID" value="NZ_NVYO01000001.1"/>
</dbReference>
<evidence type="ECO:0000256" key="2">
    <source>
        <dbReference type="ARBA" id="ARBA00023125"/>
    </source>
</evidence>
<dbReference type="InterPro" id="IPR050109">
    <property type="entry name" value="HTH-type_TetR-like_transc_reg"/>
</dbReference>
<keyword evidence="3" id="KW-0804">Transcription</keyword>
<dbReference type="GO" id="GO:0000976">
    <property type="term" value="F:transcription cis-regulatory region binding"/>
    <property type="evidence" value="ECO:0007669"/>
    <property type="project" value="TreeGrafter"/>
</dbReference>
<dbReference type="GO" id="GO:0003700">
    <property type="term" value="F:DNA-binding transcription factor activity"/>
    <property type="evidence" value="ECO:0007669"/>
    <property type="project" value="TreeGrafter"/>
</dbReference>
<evidence type="ECO:0000256" key="3">
    <source>
        <dbReference type="ARBA" id="ARBA00023163"/>
    </source>
</evidence>
<dbReference type="Pfam" id="PF00440">
    <property type="entry name" value="TetR_N"/>
    <property type="match status" value="1"/>
</dbReference>
<feature type="domain" description="HTH tetR-type" evidence="5">
    <location>
        <begin position="9"/>
        <end position="69"/>
    </location>
</feature>
<dbReference type="AlphaFoldDB" id="A0A2A3TY91"/>
<dbReference type="SUPFAM" id="SSF46689">
    <property type="entry name" value="Homeodomain-like"/>
    <property type="match status" value="1"/>
</dbReference>
<reference evidence="6 7" key="1">
    <citation type="submission" date="2017-09" db="EMBL/GenBank/DDBJ databases">
        <title>Genome sequence of Lactobacillus brevis D7.</title>
        <authorList>
            <person name="Kwon M.-S."/>
            <person name="Lim S.K."/>
            <person name="Choi H.-J."/>
        </authorList>
    </citation>
    <scope>NUCLEOTIDE SEQUENCE [LARGE SCALE GENOMIC DNA]</scope>
    <source>
        <strain evidence="6 7">D7</strain>
    </source>
</reference>
<dbReference type="PROSITE" id="PS50977">
    <property type="entry name" value="HTH_TETR_2"/>
    <property type="match status" value="1"/>
</dbReference>
<keyword evidence="1" id="KW-0805">Transcription regulation</keyword>
<accession>A0A2A3TY91</accession>
<feature type="DNA-binding region" description="H-T-H motif" evidence="4">
    <location>
        <begin position="32"/>
        <end position="51"/>
    </location>
</feature>
<organism evidence="6 7">
    <name type="scientific">Levilactobacillus brevis</name>
    <name type="common">Lactobacillus brevis</name>
    <dbReference type="NCBI Taxonomy" id="1580"/>
    <lineage>
        <taxon>Bacteria</taxon>
        <taxon>Bacillati</taxon>
        <taxon>Bacillota</taxon>
        <taxon>Bacilli</taxon>
        <taxon>Lactobacillales</taxon>
        <taxon>Lactobacillaceae</taxon>
        <taxon>Levilactobacillus</taxon>
    </lineage>
</organism>
<dbReference type="PANTHER" id="PTHR30055">
    <property type="entry name" value="HTH-TYPE TRANSCRIPTIONAL REGULATOR RUTR"/>
    <property type="match status" value="1"/>
</dbReference>
<evidence type="ECO:0000313" key="6">
    <source>
        <dbReference type="EMBL" id="PBQ23678.1"/>
    </source>
</evidence>
<proteinExistence type="predicted"/>
<dbReference type="InterPro" id="IPR009057">
    <property type="entry name" value="Homeodomain-like_sf"/>
</dbReference>